<comment type="caution">
    <text evidence="1">The sequence shown here is derived from an EMBL/GenBank/DDBJ whole genome shotgun (WGS) entry which is preliminary data.</text>
</comment>
<dbReference type="EMBL" id="JAENHL010000006">
    <property type="protein sequence ID" value="MBK1866306.1"/>
    <property type="molecule type" value="Genomic_DNA"/>
</dbReference>
<accession>A0ACC5R0X3</accession>
<name>A0ACC5R0X3_9HYPH</name>
<evidence type="ECO:0000313" key="1">
    <source>
        <dbReference type="EMBL" id="MBK1866306.1"/>
    </source>
</evidence>
<proteinExistence type="predicted"/>
<organism evidence="1 2">
    <name type="scientific">Taklimakanibacter albus</name>
    <dbReference type="NCBI Taxonomy" id="2800327"/>
    <lineage>
        <taxon>Bacteria</taxon>
        <taxon>Pseudomonadati</taxon>
        <taxon>Pseudomonadota</taxon>
        <taxon>Alphaproteobacteria</taxon>
        <taxon>Hyphomicrobiales</taxon>
        <taxon>Aestuariivirgaceae</taxon>
        <taxon>Taklimakanibacter</taxon>
    </lineage>
</organism>
<dbReference type="Proteomes" id="UP000616151">
    <property type="component" value="Unassembled WGS sequence"/>
</dbReference>
<protein>
    <submittedName>
        <fullName evidence="1">Uncharacterized protein</fullName>
    </submittedName>
</protein>
<keyword evidence="2" id="KW-1185">Reference proteome</keyword>
<reference evidence="1" key="1">
    <citation type="submission" date="2021-01" db="EMBL/GenBank/DDBJ databases">
        <authorList>
            <person name="Sun Q."/>
        </authorList>
    </citation>
    <scope>NUCLEOTIDE SEQUENCE</scope>
    <source>
        <strain evidence="1">YIM B02566</strain>
    </source>
</reference>
<gene>
    <name evidence="1" type="ORF">JHL16_08070</name>
</gene>
<sequence>MIGAPPARRVLPREPVKSYQLHSADRRQALFAQLSPRVWLENDLLRAWVITDPAVILRVLRSPLAIVSSLTDVMKAIKENYGTELPNVAYACSVLPLLVADEAHPAARKGFATFLAARLAELEGELPELSKACLSPLSRPGRVDIVSEVVDPFIHRVFSVFLQCDLPAEFLAMHVGDILSFNTNLARLKSLEARIAKTLAFLRATTPNEADIAWKFTCLVFGLDSLAMMLTESIVTATGGASAHPEGIRLPQFPIETGVPVTFRRAKADFEMDGCSFKAGDLIRLQLQAFGYSDLAEHRNFIFGAGMHSCVGKQLSLRIWDSFKREFDRLDLKAGITDYQLMPSHFIILHKLVEVDVR</sequence>
<evidence type="ECO:0000313" key="2">
    <source>
        <dbReference type="Proteomes" id="UP000616151"/>
    </source>
</evidence>